<organism evidence="9 10">
    <name type="scientific">Parastrongyloides trichosuri</name>
    <name type="common">Possum-specific nematode worm</name>
    <dbReference type="NCBI Taxonomy" id="131310"/>
    <lineage>
        <taxon>Eukaryota</taxon>
        <taxon>Metazoa</taxon>
        <taxon>Ecdysozoa</taxon>
        <taxon>Nematoda</taxon>
        <taxon>Chromadorea</taxon>
        <taxon>Rhabditida</taxon>
        <taxon>Tylenchina</taxon>
        <taxon>Panagrolaimomorpha</taxon>
        <taxon>Strongyloidoidea</taxon>
        <taxon>Strongyloididae</taxon>
        <taxon>Parastrongyloides</taxon>
    </lineage>
</organism>
<evidence type="ECO:0000256" key="6">
    <source>
        <dbReference type="ARBA" id="ARBA00023315"/>
    </source>
</evidence>
<dbReference type="GO" id="GO:0006612">
    <property type="term" value="P:protein targeting to membrane"/>
    <property type="evidence" value="ECO:0007669"/>
    <property type="project" value="TreeGrafter"/>
</dbReference>
<dbReference type="PANTHER" id="PTHR22883">
    <property type="entry name" value="ZINC FINGER DHHC DOMAIN CONTAINING PROTEIN"/>
    <property type="match status" value="1"/>
</dbReference>
<evidence type="ECO:0000256" key="4">
    <source>
        <dbReference type="ARBA" id="ARBA00022989"/>
    </source>
</evidence>
<keyword evidence="6 7" id="KW-0012">Acyltransferase</keyword>
<dbReference type="WBParaSite" id="PTRK_0001411000.1">
    <property type="protein sequence ID" value="PTRK_0001411000.1"/>
    <property type="gene ID" value="PTRK_0001411000"/>
</dbReference>
<accession>A0A0N4ZZ96</accession>
<comment type="similarity">
    <text evidence="7">Belongs to the DHHC palmitoyltransferase family.</text>
</comment>
<dbReference type="GO" id="GO:0005794">
    <property type="term" value="C:Golgi apparatus"/>
    <property type="evidence" value="ECO:0007669"/>
    <property type="project" value="TreeGrafter"/>
</dbReference>
<dbReference type="Proteomes" id="UP000038045">
    <property type="component" value="Unplaced"/>
</dbReference>
<evidence type="ECO:0000256" key="7">
    <source>
        <dbReference type="RuleBase" id="RU079119"/>
    </source>
</evidence>
<feature type="transmembrane region" description="Helical" evidence="7">
    <location>
        <begin position="21"/>
        <end position="46"/>
    </location>
</feature>
<evidence type="ECO:0000256" key="1">
    <source>
        <dbReference type="ARBA" id="ARBA00004141"/>
    </source>
</evidence>
<keyword evidence="3 7" id="KW-0812">Transmembrane</keyword>
<comment type="catalytic activity">
    <reaction evidence="7">
        <text>L-cysteinyl-[protein] + hexadecanoyl-CoA = S-hexadecanoyl-L-cysteinyl-[protein] + CoA</text>
        <dbReference type="Rhea" id="RHEA:36683"/>
        <dbReference type="Rhea" id="RHEA-COMP:10131"/>
        <dbReference type="Rhea" id="RHEA-COMP:11032"/>
        <dbReference type="ChEBI" id="CHEBI:29950"/>
        <dbReference type="ChEBI" id="CHEBI:57287"/>
        <dbReference type="ChEBI" id="CHEBI:57379"/>
        <dbReference type="ChEBI" id="CHEBI:74151"/>
        <dbReference type="EC" id="2.3.1.225"/>
    </reaction>
</comment>
<dbReference type="PANTHER" id="PTHR22883:SF203">
    <property type="entry name" value="PALMITOYLTRANSFERASE"/>
    <property type="match status" value="1"/>
</dbReference>
<evidence type="ECO:0000259" key="8">
    <source>
        <dbReference type="Pfam" id="PF01529"/>
    </source>
</evidence>
<feature type="domain" description="Palmitoyltransferase DHHC" evidence="8">
    <location>
        <begin position="93"/>
        <end position="231"/>
    </location>
</feature>
<dbReference type="GO" id="GO:0005783">
    <property type="term" value="C:endoplasmic reticulum"/>
    <property type="evidence" value="ECO:0007669"/>
    <property type="project" value="TreeGrafter"/>
</dbReference>
<dbReference type="GO" id="GO:0016020">
    <property type="term" value="C:membrane"/>
    <property type="evidence" value="ECO:0007669"/>
    <property type="project" value="UniProtKB-SubCell"/>
</dbReference>
<comment type="subcellular location">
    <subcellularLocation>
        <location evidence="1">Membrane</location>
        <topology evidence="1">Multi-pass membrane protein</topology>
    </subcellularLocation>
</comment>
<keyword evidence="2 7" id="KW-0808">Transferase</keyword>
<dbReference type="AlphaFoldDB" id="A0A0N4ZZ96"/>
<protein>
    <recommendedName>
        <fullName evidence="7">Palmitoyltransferase</fullName>
        <ecNumber evidence="7">2.3.1.225</ecNumber>
    </recommendedName>
</protein>
<keyword evidence="9" id="KW-1185">Reference proteome</keyword>
<evidence type="ECO:0000256" key="2">
    <source>
        <dbReference type="ARBA" id="ARBA00022679"/>
    </source>
</evidence>
<name>A0A0N4ZZ96_PARTI</name>
<dbReference type="EC" id="2.3.1.225" evidence="7"/>
<comment type="domain">
    <text evidence="7">The DHHC domain is required for palmitoyltransferase activity.</text>
</comment>
<dbReference type="InterPro" id="IPR001594">
    <property type="entry name" value="Palmitoyltrfase_DHHC"/>
</dbReference>
<dbReference type="STRING" id="131310.A0A0N4ZZ96"/>
<evidence type="ECO:0000256" key="5">
    <source>
        <dbReference type="ARBA" id="ARBA00023136"/>
    </source>
</evidence>
<dbReference type="Pfam" id="PF01529">
    <property type="entry name" value="DHHC"/>
    <property type="match status" value="1"/>
</dbReference>
<feature type="transmembrane region" description="Helical" evidence="7">
    <location>
        <begin position="52"/>
        <end position="71"/>
    </location>
</feature>
<sequence length="353" mass="40267">MSKVRSPIWRRKNGFTLPLHPLQLILWLIFLLVPIPSIIVAVPIPLFPLTPVLIFIIYVIIILIIFYLSIFDPGIPIKNLPCEYKPEKGHVIENLKCQICLHTVVEGTKHCKSCNKCIPGFDHHCIWLNNCIGKKNYKLFFILVIILVSNSIISLFLNILLIILYYKENKFLFPQNNEEVFIIFFSFPSKIWLILCSVLLFFNTIMAAVSINLLQFHCILIKKNLTTVAYLTMHSKNRGKNNNLTITTNVTEKKNSKNIVDSSKINSKISIDNEANQRSSTLNVPKIITPDTSTLSTRSSRISRSPYRTTFGSINKTSLHGFQRISPIRYNGSLTSSPENHTLSIINEVSSKH</sequence>
<keyword evidence="4 7" id="KW-1133">Transmembrane helix</keyword>
<evidence type="ECO:0000313" key="9">
    <source>
        <dbReference type="Proteomes" id="UP000038045"/>
    </source>
</evidence>
<keyword evidence="5 7" id="KW-0472">Membrane</keyword>
<dbReference type="PROSITE" id="PS50216">
    <property type="entry name" value="DHHC"/>
    <property type="match status" value="1"/>
</dbReference>
<reference evidence="10" key="1">
    <citation type="submission" date="2017-02" db="UniProtKB">
        <authorList>
            <consortium name="WormBaseParasite"/>
        </authorList>
    </citation>
    <scope>IDENTIFICATION</scope>
</reference>
<evidence type="ECO:0000256" key="3">
    <source>
        <dbReference type="ARBA" id="ARBA00022692"/>
    </source>
</evidence>
<dbReference type="InterPro" id="IPR039859">
    <property type="entry name" value="PFA4/ZDH16/20/ERF2-like"/>
</dbReference>
<evidence type="ECO:0000313" key="10">
    <source>
        <dbReference type="WBParaSite" id="PTRK_0001411000.1"/>
    </source>
</evidence>
<dbReference type="GO" id="GO:0019706">
    <property type="term" value="F:protein-cysteine S-palmitoyltransferase activity"/>
    <property type="evidence" value="ECO:0007669"/>
    <property type="project" value="UniProtKB-EC"/>
</dbReference>
<feature type="transmembrane region" description="Helical" evidence="7">
    <location>
        <begin position="191"/>
        <end position="214"/>
    </location>
</feature>
<feature type="transmembrane region" description="Helical" evidence="7">
    <location>
        <begin position="139"/>
        <end position="166"/>
    </location>
</feature>
<proteinExistence type="inferred from homology"/>